<gene>
    <name evidence="5" type="ORF">SBA5_490017</name>
</gene>
<dbReference type="CDD" id="cd01821">
    <property type="entry name" value="Rhamnogalacturan_acetylesterase_like"/>
    <property type="match status" value="2"/>
</dbReference>
<evidence type="ECO:0000256" key="3">
    <source>
        <dbReference type="SAM" id="SignalP"/>
    </source>
</evidence>
<dbReference type="PROSITE" id="PS51257">
    <property type="entry name" value="PROKAR_LIPOPROTEIN"/>
    <property type="match status" value="1"/>
</dbReference>
<dbReference type="OrthoDB" id="9807041at2"/>
<evidence type="ECO:0000256" key="1">
    <source>
        <dbReference type="ARBA" id="ARBA00008668"/>
    </source>
</evidence>
<feature type="domain" description="SGNH hydrolase-type esterase" evidence="4">
    <location>
        <begin position="56"/>
        <end position="221"/>
    </location>
</feature>
<protein>
    <submittedName>
        <fullName evidence="5">Lipolytic protein G-D-S-L family</fullName>
    </submittedName>
</protein>
<proteinExistence type="inferred from homology"/>
<accession>A0A2N9LPP2</accession>
<dbReference type="AlphaFoldDB" id="A0A2N9LPP2"/>
<organism evidence="5 6">
    <name type="scientific">Candidatus Sulfuritelmatomonas gaucii</name>
    <dbReference type="NCBI Taxonomy" id="2043161"/>
    <lineage>
        <taxon>Bacteria</taxon>
        <taxon>Pseudomonadati</taxon>
        <taxon>Acidobacteriota</taxon>
        <taxon>Terriglobia</taxon>
        <taxon>Terriglobales</taxon>
        <taxon>Acidobacteriaceae</taxon>
        <taxon>Candidatus Sulfuritelmatomonas</taxon>
    </lineage>
</organism>
<feature type="domain" description="SGNH hydrolase-type esterase" evidence="4">
    <location>
        <begin position="273"/>
        <end position="454"/>
    </location>
</feature>
<dbReference type="PANTHER" id="PTHR43695">
    <property type="entry name" value="PUTATIVE (AFU_ORTHOLOGUE AFUA_2G17250)-RELATED"/>
    <property type="match status" value="1"/>
</dbReference>
<dbReference type="PANTHER" id="PTHR43695:SF1">
    <property type="entry name" value="RHAMNOGALACTURONAN ACETYLESTERASE"/>
    <property type="match status" value="1"/>
</dbReference>
<evidence type="ECO:0000313" key="6">
    <source>
        <dbReference type="Proteomes" id="UP000239735"/>
    </source>
</evidence>
<dbReference type="Proteomes" id="UP000239735">
    <property type="component" value="Unassembled WGS sequence"/>
</dbReference>
<dbReference type="InterPro" id="IPR036514">
    <property type="entry name" value="SGNH_hydro_sf"/>
</dbReference>
<keyword evidence="2" id="KW-0378">Hydrolase</keyword>
<feature type="signal peptide" evidence="3">
    <location>
        <begin position="1"/>
        <end position="18"/>
    </location>
</feature>
<keyword evidence="3" id="KW-0732">Signal</keyword>
<dbReference type="GO" id="GO:0016788">
    <property type="term" value="F:hydrolase activity, acting on ester bonds"/>
    <property type="evidence" value="ECO:0007669"/>
    <property type="project" value="UniProtKB-ARBA"/>
</dbReference>
<dbReference type="SUPFAM" id="SSF52266">
    <property type="entry name" value="SGNH hydrolase"/>
    <property type="match status" value="2"/>
</dbReference>
<feature type="chain" id="PRO_5014763913" evidence="3">
    <location>
        <begin position="19"/>
        <end position="489"/>
    </location>
</feature>
<dbReference type="Pfam" id="PF13472">
    <property type="entry name" value="Lipase_GDSL_2"/>
    <property type="match status" value="2"/>
</dbReference>
<dbReference type="InterPro" id="IPR037459">
    <property type="entry name" value="RhgT-like"/>
</dbReference>
<name>A0A2N9LPP2_9BACT</name>
<sequence length="489" mass="53099">MKSMIPSLLSGFLFFSCAGFSQQSQQNGAPVSAKVKIELVGDSTQTRIVGYGLGFCANLTGDVDCINDAKGGASTRTYYEQGYWAKALADKPDYMLIQFGHNDEESPQHLPRETNLQTEYPANLKRYVQEARAHGIIPILVTPLTRRYYGADGKIHSDLLAHAEAMKKVAEEEHTPLIDLQADSIAYLDTLTEPQANALGITKKDAQGNTVPDKTHLDADGSYVFGRIVAADLGKAVPALARYVRPAAAKLPPNLERTVEILHGAPVKIVLAGDSTVNNGGGWGPGFCALMTPNVDCINLARNGRSSKSYYDEGIWQNVLAQHADYILIQFGHNDMPGKGPARETDPDTTYAANMRRYIDQARAQGARPVIVTSLSRRNYKDGQLVEDLTAYANAARRVADEEQVPAIDLNTQSVRLLKTMTQQQADQFAAVGHPDATGGTALDRTHLNAHGSEVFGRMVADDLARICPELRPDVKGEPSPVNASQTKP</sequence>
<evidence type="ECO:0000259" key="4">
    <source>
        <dbReference type="Pfam" id="PF13472"/>
    </source>
</evidence>
<evidence type="ECO:0000256" key="2">
    <source>
        <dbReference type="ARBA" id="ARBA00022801"/>
    </source>
</evidence>
<reference evidence="6" key="1">
    <citation type="submission" date="2018-02" db="EMBL/GenBank/DDBJ databases">
        <authorList>
            <person name="Hausmann B."/>
        </authorList>
    </citation>
    <scope>NUCLEOTIDE SEQUENCE [LARGE SCALE GENOMIC DNA]</scope>
    <source>
        <strain evidence="6">Peat soil MAG SbA5</strain>
    </source>
</reference>
<evidence type="ECO:0000313" key="5">
    <source>
        <dbReference type="EMBL" id="SPE25231.1"/>
    </source>
</evidence>
<dbReference type="EMBL" id="OKRB01000107">
    <property type="protein sequence ID" value="SPE25231.1"/>
    <property type="molecule type" value="Genomic_DNA"/>
</dbReference>
<dbReference type="Gene3D" id="3.40.50.1110">
    <property type="entry name" value="SGNH hydrolase"/>
    <property type="match status" value="2"/>
</dbReference>
<comment type="similarity">
    <text evidence="1">Belongs to the 'GDSL' lipolytic enzyme family.</text>
</comment>
<dbReference type="InterPro" id="IPR013830">
    <property type="entry name" value="SGNH_hydro"/>
</dbReference>